<dbReference type="EMBL" id="JACSQK010000001">
    <property type="protein sequence ID" value="MBD7959090.1"/>
    <property type="molecule type" value="Genomic_DNA"/>
</dbReference>
<dbReference type="Gene3D" id="3.40.30.10">
    <property type="entry name" value="Glutaredoxin"/>
    <property type="match status" value="1"/>
</dbReference>
<dbReference type="InterPro" id="IPR013766">
    <property type="entry name" value="Thioredoxin_domain"/>
</dbReference>
<evidence type="ECO:0000259" key="1">
    <source>
        <dbReference type="PROSITE" id="PS51352"/>
    </source>
</evidence>
<organism evidence="2 3">
    <name type="scientific">Comamonas avium</name>
    <dbReference type="NCBI Taxonomy" id="2762231"/>
    <lineage>
        <taxon>Bacteria</taxon>
        <taxon>Pseudomonadati</taxon>
        <taxon>Pseudomonadota</taxon>
        <taxon>Betaproteobacteria</taxon>
        <taxon>Burkholderiales</taxon>
        <taxon>Comamonadaceae</taxon>
        <taxon>Comamonas</taxon>
    </lineage>
</organism>
<keyword evidence="3" id="KW-1185">Reference proteome</keyword>
<evidence type="ECO:0000313" key="3">
    <source>
        <dbReference type="Proteomes" id="UP000634919"/>
    </source>
</evidence>
<dbReference type="InterPro" id="IPR036249">
    <property type="entry name" value="Thioredoxin-like_sf"/>
</dbReference>
<dbReference type="Pfam" id="PF00085">
    <property type="entry name" value="Thioredoxin"/>
    <property type="match status" value="1"/>
</dbReference>
<gene>
    <name evidence="2" type="ORF">H9646_01210</name>
</gene>
<feature type="domain" description="Thioredoxin" evidence="1">
    <location>
        <begin position="1"/>
        <end position="97"/>
    </location>
</feature>
<evidence type="ECO:0000313" key="2">
    <source>
        <dbReference type="EMBL" id="MBD7959090.1"/>
    </source>
</evidence>
<sequence length="119" mass="13300">MQPVTAQDGAPWRVVCLCAAWCGVCRQYEPEFLAIQEKFPQIRFSWVDVEDQEEIMGDVDVETFPTLLIGQGAQPLFFGPVLPQVKVLERLLTSLLQAPQEASGMPSEAVPLWQRIAAQ</sequence>
<dbReference type="CDD" id="cd02947">
    <property type="entry name" value="TRX_family"/>
    <property type="match status" value="1"/>
</dbReference>
<proteinExistence type="predicted"/>
<comment type="caution">
    <text evidence="2">The sequence shown here is derived from an EMBL/GenBank/DDBJ whole genome shotgun (WGS) entry which is preliminary data.</text>
</comment>
<protein>
    <submittedName>
        <fullName evidence="2">Thioredoxin family protein</fullName>
    </submittedName>
</protein>
<dbReference type="SUPFAM" id="SSF52833">
    <property type="entry name" value="Thioredoxin-like"/>
    <property type="match status" value="1"/>
</dbReference>
<name>A0ABR8S6J4_9BURK</name>
<dbReference type="Proteomes" id="UP000634919">
    <property type="component" value="Unassembled WGS sequence"/>
</dbReference>
<reference evidence="2 3" key="1">
    <citation type="submission" date="2020-08" db="EMBL/GenBank/DDBJ databases">
        <title>A Genomic Blueprint of the Chicken Gut Microbiome.</title>
        <authorList>
            <person name="Gilroy R."/>
            <person name="Ravi A."/>
            <person name="Getino M."/>
            <person name="Pursley I."/>
            <person name="Horton D.L."/>
            <person name="Alikhan N.-F."/>
            <person name="Baker D."/>
            <person name="Gharbi K."/>
            <person name="Hall N."/>
            <person name="Watson M."/>
            <person name="Adriaenssens E.M."/>
            <person name="Foster-Nyarko E."/>
            <person name="Jarju S."/>
            <person name="Secka A."/>
            <person name="Antonio M."/>
            <person name="Oren A."/>
            <person name="Chaudhuri R."/>
            <person name="La Ragione R.M."/>
            <person name="Hildebrand F."/>
            <person name="Pallen M.J."/>
        </authorList>
    </citation>
    <scope>NUCLEOTIDE SEQUENCE [LARGE SCALE GENOMIC DNA]</scope>
    <source>
        <strain evidence="2 3">Sa2CVA6</strain>
    </source>
</reference>
<dbReference type="PROSITE" id="PS51352">
    <property type="entry name" value="THIOREDOXIN_2"/>
    <property type="match status" value="1"/>
</dbReference>
<accession>A0ABR8S6J4</accession>